<sequence length="512" mass="59056">MATDRTNIRKDCLFSEEFPQKFLMCHNCNDQYTDGEKHARLLPCLHSLCFKCLNKIREKNQLQCPNCKVTHTVDDLEKTCPCDPLRRGLMEFVKVKREPRSVFCSICPTRNGTHRCQQCAEFLCSECKNAHTRVNATKSHTLLELDSLEQCQNLNAFHPHLMCSKHPNYDLDLYCTKESCQKPICMMCAMVLCTDNNGHYKNYVDSMAQEKNKATREQISSMDEVGKQIELVINDVETEQRHVRYLQKSVEDEIDRTFASLLQIISNARSNTMETLKNIASKKDNNLKAQKEKLEKLEKAIEESFKFADQYVAHNNYPAFLQVHQTIENRLKTLQKQFFDKIPHEMATFGFRTIGLISKIQSKVNKIPNTWSVSAFSPNCSAEFGSCLMLHKSQTFLVKLRDFQKKEALKNNDLDEVLEEIDVKVKVSYLNDAETTCACEKKRQGNTKDLEVIFMPTRSGKHTLEIRILDKVVVKEKFEIKPEAKMNLPNSFSKPEVIRTKPWKGNARGVLG</sequence>
<feature type="domain" description="B box-type" evidence="7">
    <location>
        <begin position="99"/>
        <end position="145"/>
    </location>
</feature>
<dbReference type="PANTHER" id="PTHR25462:SF296">
    <property type="entry name" value="MEIOTIC P26, ISOFORM F"/>
    <property type="match status" value="1"/>
</dbReference>
<dbReference type="CDD" id="cd19757">
    <property type="entry name" value="Bbox1"/>
    <property type="match status" value="1"/>
</dbReference>
<dbReference type="EnsemblMetazoa" id="G32157.1">
    <property type="protein sequence ID" value="G32157.1:cds"/>
    <property type="gene ID" value="G32157"/>
</dbReference>
<evidence type="ECO:0008006" key="10">
    <source>
        <dbReference type="Google" id="ProtNLM"/>
    </source>
</evidence>
<dbReference type="Proteomes" id="UP000005408">
    <property type="component" value="Unassembled WGS sequence"/>
</dbReference>
<dbReference type="PROSITE" id="PS00518">
    <property type="entry name" value="ZF_RING_1"/>
    <property type="match status" value="1"/>
</dbReference>
<dbReference type="CDD" id="cd19756">
    <property type="entry name" value="Bbox2"/>
    <property type="match status" value="1"/>
</dbReference>
<evidence type="ECO:0000256" key="1">
    <source>
        <dbReference type="ARBA" id="ARBA00022723"/>
    </source>
</evidence>
<dbReference type="SUPFAM" id="SSF57850">
    <property type="entry name" value="RING/U-box"/>
    <property type="match status" value="1"/>
</dbReference>
<keyword evidence="2 4" id="KW-0863">Zinc-finger</keyword>
<dbReference type="InterPro" id="IPR047153">
    <property type="entry name" value="TRIM45/56/19-like"/>
</dbReference>
<dbReference type="Pfam" id="PF00097">
    <property type="entry name" value="zf-C3HC4"/>
    <property type="match status" value="1"/>
</dbReference>
<keyword evidence="9" id="KW-1185">Reference proteome</keyword>
<dbReference type="InterPro" id="IPR001841">
    <property type="entry name" value="Znf_RING"/>
</dbReference>
<dbReference type="InterPro" id="IPR000315">
    <property type="entry name" value="Znf_B-box"/>
</dbReference>
<keyword evidence="3" id="KW-0862">Zinc</keyword>
<dbReference type="GO" id="GO:0008270">
    <property type="term" value="F:zinc ion binding"/>
    <property type="evidence" value="ECO:0007669"/>
    <property type="project" value="UniProtKB-KW"/>
</dbReference>
<dbReference type="Gene3D" id="3.30.160.60">
    <property type="entry name" value="Classic Zinc Finger"/>
    <property type="match status" value="1"/>
</dbReference>
<proteinExistence type="predicted"/>
<keyword evidence="1" id="KW-0479">Metal-binding</keyword>
<dbReference type="InterPro" id="IPR013083">
    <property type="entry name" value="Znf_RING/FYVE/PHD"/>
</dbReference>
<evidence type="ECO:0000259" key="6">
    <source>
        <dbReference type="PROSITE" id="PS50089"/>
    </source>
</evidence>
<feature type="domain" description="RING-type" evidence="6">
    <location>
        <begin position="25"/>
        <end position="68"/>
    </location>
</feature>
<feature type="coiled-coil region" evidence="5">
    <location>
        <begin position="273"/>
        <end position="307"/>
    </location>
</feature>
<dbReference type="InterPro" id="IPR017907">
    <property type="entry name" value="Znf_RING_CS"/>
</dbReference>
<organism evidence="8 9">
    <name type="scientific">Magallana gigas</name>
    <name type="common">Pacific oyster</name>
    <name type="synonym">Crassostrea gigas</name>
    <dbReference type="NCBI Taxonomy" id="29159"/>
    <lineage>
        <taxon>Eukaryota</taxon>
        <taxon>Metazoa</taxon>
        <taxon>Spiralia</taxon>
        <taxon>Lophotrochozoa</taxon>
        <taxon>Mollusca</taxon>
        <taxon>Bivalvia</taxon>
        <taxon>Autobranchia</taxon>
        <taxon>Pteriomorphia</taxon>
        <taxon>Ostreida</taxon>
        <taxon>Ostreoidea</taxon>
        <taxon>Ostreidae</taxon>
        <taxon>Magallana</taxon>
    </lineage>
</organism>
<evidence type="ECO:0000259" key="7">
    <source>
        <dbReference type="PROSITE" id="PS50119"/>
    </source>
</evidence>
<dbReference type="PROSITE" id="PS50119">
    <property type="entry name" value="ZF_BBOX"/>
    <property type="match status" value="1"/>
</dbReference>
<dbReference type="PANTHER" id="PTHR25462">
    <property type="entry name" value="BONUS, ISOFORM C-RELATED"/>
    <property type="match status" value="1"/>
</dbReference>
<dbReference type="Gene3D" id="3.30.40.10">
    <property type="entry name" value="Zinc/RING finger domain, C3HC4 (zinc finger)"/>
    <property type="match status" value="1"/>
</dbReference>
<evidence type="ECO:0000256" key="5">
    <source>
        <dbReference type="SAM" id="Coils"/>
    </source>
</evidence>
<evidence type="ECO:0000256" key="2">
    <source>
        <dbReference type="ARBA" id="ARBA00022771"/>
    </source>
</evidence>
<reference evidence="8" key="1">
    <citation type="submission" date="2022-08" db="UniProtKB">
        <authorList>
            <consortium name="EnsemblMetazoa"/>
        </authorList>
    </citation>
    <scope>IDENTIFICATION</scope>
    <source>
        <strain evidence="8">05x7-T-G4-1.051#20</strain>
    </source>
</reference>
<evidence type="ECO:0000256" key="4">
    <source>
        <dbReference type="PROSITE-ProRule" id="PRU00024"/>
    </source>
</evidence>
<dbReference type="OrthoDB" id="6073750at2759"/>
<dbReference type="AlphaFoldDB" id="A0A8W8MB61"/>
<dbReference type="PROSITE" id="PS50089">
    <property type="entry name" value="ZF_RING_2"/>
    <property type="match status" value="1"/>
</dbReference>
<evidence type="ECO:0000256" key="3">
    <source>
        <dbReference type="ARBA" id="ARBA00022833"/>
    </source>
</evidence>
<keyword evidence="5" id="KW-0175">Coiled coil</keyword>
<dbReference type="SMART" id="SM00184">
    <property type="entry name" value="RING"/>
    <property type="match status" value="1"/>
</dbReference>
<accession>A0A8W8MB61</accession>
<dbReference type="OMA" id="KIPHEMA"/>
<evidence type="ECO:0000313" key="9">
    <source>
        <dbReference type="Proteomes" id="UP000005408"/>
    </source>
</evidence>
<evidence type="ECO:0000313" key="8">
    <source>
        <dbReference type="EnsemblMetazoa" id="G32157.1:cds"/>
    </source>
</evidence>
<dbReference type="SUPFAM" id="SSF57845">
    <property type="entry name" value="B-box zinc-binding domain"/>
    <property type="match status" value="1"/>
</dbReference>
<dbReference type="InterPro" id="IPR018957">
    <property type="entry name" value="Znf_C3HC4_RING-type"/>
</dbReference>
<name>A0A8W8MB61_MAGGI</name>
<protein>
    <recommendedName>
        <fullName evidence="10">Tripartite motif-containing protein 45</fullName>
    </recommendedName>
</protein>